<dbReference type="Pfam" id="PF02609">
    <property type="entry name" value="Exonuc_VII_S"/>
    <property type="match status" value="1"/>
</dbReference>
<evidence type="ECO:0000256" key="1">
    <source>
        <dbReference type="ARBA" id="ARBA00009998"/>
    </source>
</evidence>
<dbReference type="Gene3D" id="1.10.287.1040">
    <property type="entry name" value="Exonuclease VII, small subunit"/>
    <property type="match status" value="1"/>
</dbReference>
<evidence type="ECO:0000256" key="7">
    <source>
        <dbReference type="SAM" id="Coils"/>
    </source>
</evidence>
<evidence type="ECO:0000256" key="3">
    <source>
        <dbReference type="ARBA" id="ARBA00022722"/>
    </source>
</evidence>
<evidence type="ECO:0000256" key="2">
    <source>
        <dbReference type="ARBA" id="ARBA00022490"/>
    </source>
</evidence>
<dbReference type="NCBIfam" id="TIGR01280">
    <property type="entry name" value="xseB"/>
    <property type="match status" value="1"/>
</dbReference>
<feature type="coiled-coil region" evidence="7">
    <location>
        <begin position="5"/>
        <end position="63"/>
    </location>
</feature>
<comment type="subcellular location">
    <subcellularLocation>
        <location evidence="6">Cytoplasm</location>
    </subcellularLocation>
</comment>
<protein>
    <recommendedName>
        <fullName evidence="6">Exodeoxyribonuclease 7 small subunit</fullName>
        <ecNumber evidence="6">3.1.11.6</ecNumber>
    </recommendedName>
    <alternativeName>
        <fullName evidence="6">Exodeoxyribonuclease VII small subunit</fullName>
        <shortName evidence="6">Exonuclease VII small subunit</shortName>
    </alternativeName>
</protein>
<comment type="function">
    <text evidence="6">Bidirectionally degrades single-stranded DNA into large acid-insoluble oligonucleotides, which are then degraded further into small acid-soluble oligonucleotides.</text>
</comment>
<comment type="subunit">
    <text evidence="6">Heterooligomer composed of large and small subunits.</text>
</comment>
<evidence type="ECO:0000313" key="9">
    <source>
        <dbReference type="Proteomes" id="UP001272515"/>
    </source>
</evidence>
<dbReference type="GO" id="GO:0008855">
    <property type="term" value="F:exodeoxyribonuclease VII activity"/>
    <property type="evidence" value="ECO:0007669"/>
    <property type="project" value="UniProtKB-EC"/>
</dbReference>
<dbReference type="EMBL" id="JAWJZB010000010">
    <property type="protein sequence ID" value="MDV5088928.1"/>
    <property type="molecule type" value="Genomic_DNA"/>
</dbReference>
<keyword evidence="2 6" id="KW-0963">Cytoplasm</keyword>
<proteinExistence type="inferred from homology"/>
<keyword evidence="4 6" id="KW-0378">Hydrolase</keyword>
<organism evidence="8 9">
    <name type="scientific">Veillonella absiana</name>
    <dbReference type="NCBI Taxonomy" id="3079305"/>
    <lineage>
        <taxon>Bacteria</taxon>
        <taxon>Bacillati</taxon>
        <taxon>Bacillota</taxon>
        <taxon>Negativicutes</taxon>
        <taxon>Veillonellales</taxon>
        <taxon>Veillonellaceae</taxon>
        <taxon>Veillonella</taxon>
    </lineage>
</organism>
<evidence type="ECO:0000256" key="5">
    <source>
        <dbReference type="ARBA" id="ARBA00022839"/>
    </source>
</evidence>
<dbReference type="RefSeq" id="WP_295189834.1">
    <property type="nucleotide sequence ID" value="NZ_JAWJZA010000021.1"/>
</dbReference>
<keyword evidence="9" id="KW-1185">Reference proteome</keyword>
<comment type="caution">
    <text evidence="8">The sequence shown here is derived from an EMBL/GenBank/DDBJ whole genome shotgun (WGS) entry which is preliminary data.</text>
</comment>
<dbReference type="InterPro" id="IPR037004">
    <property type="entry name" value="Exonuc_VII_ssu_sf"/>
</dbReference>
<gene>
    <name evidence="6 8" type="primary">xseB</name>
    <name evidence="8" type="ORF">RVY80_08835</name>
</gene>
<keyword evidence="5 6" id="KW-0269">Exonuclease</keyword>
<keyword evidence="3 6" id="KW-0540">Nuclease</keyword>
<accession>A0ABU3ZAI7</accession>
<sequence>MAASLKNYEKKYAALEEIVRHLDENELSISELLTQYKKGLTLVQECSQMLDTVETEIQQIIEEVRISE</sequence>
<comment type="similarity">
    <text evidence="1 6">Belongs to the XseB family.</text>
</comment>
<dbReference type="HAMAP" id="MF_00337">
    <property type="entry name" value="Exonuc_7_S"/>
    <property type="match status" value="1"/>
</dbReference>
<dbReference type="EC" id="3.1.11.6" evidence="6"/>
<dbReference type="Proteomes" id="UP001272515">
    <property type="component" value="Unassembled WGS sequence"/>
</dbReference>
<name>A0ABU3ZAI7_9FIRM</name>
<dbReference type="SUPFAM" id="SSF116842">
    <property type="entry name" value="XseB-like"/>
    <property type="match status" value="1"/>
</dbReference>
<comment type="catalytic activity">
    <reaction evidence="6">
        <text>Exonucleolytic cleavage in either 5'- to 3'- or 3'- to 5'-direction to yield nucleoside 5'-phosphates.</text>
        <dbReference type="EC" id="3.1.11.6"/>
    </reaction>
</comment>
<evidence type="ECO:0000313" key="8">
    <source>
        <dbReference type="EMBL" id="MDV5088928.1"/>
    </source>
</evidence>
<dbReference type="InterPro" id="IPR003761">
    <property type="entry name" value="Exonuc_VII_S"/>
</dbReference>
<evidence type="ECO:0000256" key="4">
    <source>
        <dbReference type="ARBA" id="ARBA00022801"/>
    </source>
</evidence>
<dbReference type="PANTHER" id="PTHR34137">
    <property type="entry name" value="EXODEOXYRIBONUCLEASE 7 SMALL SUBUNIT"/>
    <property type="match status" value="1"/>
</dbReference>
<reference evidence="8 9" key="1">
    <citation type="submission" date="2023-10" db="EMBL/GenBank/DDBJ databases">
        <title>Veillonella sp. nov., isolated from a pig farm feces dump.</title>
        <authorList>
            <person name="Chang Y.-H."/>
        </authorList>
    </citation>
    <scope>NUCLEOTIDE SEQUENCE [LARGE SCALE GENOMIC DNA]</scope>
    <source>
        <strain evidence="8 9">YH-vei2233</strain>
    </source>
</reference>
<keyword evidence="7" id="KW-0175">Coiled coil</keyword>
<evidence type="ECO:0000256" key="6">
    <source>
        <dbReference type="HAMAP-Rule" id="MF_00337"/>
    </source>
</evidence>
<dbReference type="PANTHER" id="PTHR34137:SF1">
    <property type="entry name" value="EXODEOXYRIBONUCLEASE 7 SMALL SUBUNIT"/>
    <property type="match status" value="1"/>
</dbReference>